<dbReference type="eggNOG" id="ENOG5030A5C">
    <property type="taxonomic scope" value="Bacteria"/>
</dbReference>
<dbReference type="Proteomes" id="UP000051999">
    <property type="component" value="Unassembled WGS sequence"/>
</dbReference>
<dbReference type="STRING" id="1114972.FD35_GL000521"/>
<evidence type="ECO:0000313" key="2">
    <source>
        <dbReference type="Proteomes" id="UP000051999"/>
    </source>
</evidence>
<comment type="caution">
    <text evidence="1">The sequence shown here is derived from an EMBL/GenBank/DDBJ whole genome shotgun (WGS) entry which is preliminary data.</text>
</comment>
<gene>
    <name evidence="1" type="ORF">FD35_GL000521</name>
</gene>
<organism evidence="1 2">
    <name type="scientific">Furfurilactobacillus rossiae DSM 15814</name>
    <dbReference type="NCBI Taxonomy" id="1114972"/>
    <lineage>
        <taxon>Bacteria</taxon>
        <taxon>Bacillati</taxon>
        <taxon>Bacillota</taxon>
        <taxon>Bacilli</taxon>
        <taxon>Lactobacillales</taxon>
        <taxon>Lactobacillaceae</taxon>
        <taxon>Furfurilactobacillus</taxon>
    </lineage>
</organism>
<keyword evidence="2" id="KW-1185">Reference proteome</keyword>
<dbReference type="PATRIC" id="fig|1114972.6.peg.520"/>
<evidence type="ECO:0000313" key="1">
    <source>
        <dbReference type="EMBL" id="KRL54120.1"/>
    </source>
</evidence>
<sequence length="121" mass="13506">MKQVAGTILTINDGIPSFLVTKDDGNYGFFCTKVLEDKTALASILECLHDALEVDLEQLRLSELTTCEIGEANVSLFVFDHLQITSELKQRALDQGLDFVQGDQLHMLFHDVKFDSAPVFD</sequence>
<reference evidence="1 2" key="1">
    <citation type="journal article" date="2015" name="Genome Announc.">
        <title>Expanding the biotechnology potential of lactobacilli through comparative genomics of 213 strains and associated genera.</title>
        <authorList>
            <person name="Sun Z."/>
            <person name="Harris H.M."/>
            <person name="McCann A."/>
            <person name="Guo C."/>
            <person name="Argimon S."/>
            <person name="Zhang W."/>
            <person name="Yang X."/>
            <person name="Jeffery I.B."/>
            <person name="Cooney J.C."/>
            <person name="Kagawa T.F."/>
            <person name="Liu W."/>
            <person name="Song Y."/>
            <person name="Salvetti E."/>
            <person name="Wrobel A."/>
            <person name="Rasinkangas P."/>
            <person name="Parkhill J."/>
            <person name="Rea M.C."/>
            <person name="O'Sullivan O."/>
            <person name="Ritari J."/>
            <person name="Douillard F.P."/>
            <person name="Paul Ross R."/>
            <person name="Yang R."/>
            <person name="Briner A.E."/>
            <person name="Felis G.E."/>
            <person name="de Vos W.M."/>
            <person name="Barrangou R."/>
            <person name="Klaenhammer T.R."/>
            <person name="Caufield P.W."/>
            <person name="Cui Y."/>
            <person name="Zhang H."/>
            <person name="O'Toole P.W."/>
        </authorList>
    </citation>
    <scope>NUCLEOTIDE SEQUENCE [LARGE SCALE GENOMIC DNA]</scope>
    <source>
        <strain evidence="1 2">DSM 15814</strain>
    </source>
</reference>
<dbReference type="EMBL" id="AZFF01000010">
    <property type="protein sequence ID" value="KRL54120.1"/>
    <property type="molecule type" value="Genomic_DNA"/>
</dbReference>
<accession>A0A0R1RKZ0</accession>
<dbReference type="AlphaFoldDB" id="A0A0R1RKZ0"/>
<proteinExistence type="predicted"/>
<dbReference type="OrthoDB" id="2295474at2"/>
<dbReference type="RefSeq" id="WP_017261142.1">
    <property type="nucleotide sequence ID" value="NZ_AUAW01000011.1"/>
</dbReference>
<protein>
    <submittedName>
        <fullName evidence="1">Uncharacterized protein</fullName>
    </submittedName>
</protein>
<name>A0A0R1RKZ0_9LACO</name>